<organism evidence="1 2">
    <name type="scientific">Paramuricea clavata</name>
    <name type="common">Red gorgonian</name>
    <name type="synonym">Violescent sea-whip</name>
    <dbReference type="NCBI Taxonomy" id="317549"/>
    <lineage>
        <taxon>Eukaryota</taxon>
        <taxon>Metazoa</taxon>
        <taxon>Cnidaria</taxon>
        <taxon>Anthozoa</taxon>
        <taxon>Octocorallia</taxon>
        <taxon>Malacalcyonacea</taxon>
        <taxon>Plexauridae</taxon>
        <taxon>Paramuricea</taxon>
    </lineage>
</organism>
<accession>A0A6S7KDG6</accession>
<protein>
    <submittedName>
        <fullName evidence="1">Uncharacterized protein</fullName>
    </submittedName>
</protein>
<dbReference type="InterPro" id="IPR052560">
    <property type="entry name" value="RdDP_mobile_element"/>
</dbReference>
<name>A0A6S7KDG6_PARCT</name>
<evidence type="ECO:0000313" key="2">
    <source>
        <dbReference type="Proteomes" id="UP001152795"/>
    </source>
</evidence>
<keyword evidence="2" id="KW-1185">Reference proteome</keyword>
<dbReference type="Proteomes" id="UP001152795">
    <property type="component" value="Unassembled WGS sequence"/>
</dbReference>
<gene>
    <name evidence="1" type="ORF">PACLA_8A055745</name>
</gene>
<dbReference type="AlphaFoldDB" id="A0A6S7KDG6"/>
<feature type="non-terminal residue" evidence="1">
    <location>
        <position position="274"/>
    </location>
</feature>
<proteinExistence type="predicted"/>
<comment type="caution">
    <text evidence="1">The sequence shown here is derived from an EMBL/GenBank/DDBJ whole genome shotgun (WGS) entry which is preliminary data.</text>
</comment>
<dbReference type="EMBL" id="CACRXK020029011">
    <property type="protein sequence ID" value="CAB4041838.1"/>
    <property type="molecule type" value="Genomic_DNA"/>
</dbReference>
<reference evidence="1" key="1">
    <citation type="submission" date="2020-04" db="EMBL/GenBank/DDBJ databases">
        <authorList>
            <person name="Alioto T."/>
            <person name="Alioto T."/>
            <person name="Gomez Garrido J."/>
        </authorList>
    </citation>
    <scope>NUCLEOTIDE SEQUENCE</scope>
    <source>
        <strain evidence="1">A484AB</strain>
    </source>
</reference>
<dbReference type="OrthoDB" id="8063979at2759"/>
<dbReference type="PANTHER" id="PTHR36688:SF2">
    <property type="entry name" value="ENDONUCLEASE_EXONUCLEASE_PHOSPHATASE DOMAIN-CONTAINING PROTEIN"/>
    <property type="match status" value="1"/>
</dbReference>
<dbReference type="PANTHER" id="PTHR36688">
    <property type="entry name" value="ENDO/EXONUCLEASE/PHOSPHATASE DOMAIN-CONTAINING PROTEIN"/>
    <property type="match status" value="1"/>
</dbReference>
<sequence>MDKHWCFKKARWDVFRDKFEASSEDWVVPRYWTADTIEYQCKSFYKDLEMALSASCPRITPSLGGPPRPPKWLTTELAAQRTQVRVAYKQARETMEDLWTAYRDLRRVYKRSIANAKKAQWTKFTSDVSNLEGMAKLARSLLKDKDACMGLMSSGQQKTSPDEAVGLLFDIFFPGCKNSQPDPIPIKPLAQDSELDTEVISEHKVKQTLDSFGPLKAAGPDGLKPIALQAMGPKSRCRLTYLYRASLTLGYIPKVWRKARVVFIPKVGKKHYTQ</sequence>
<evidence type="ECO:0000313" key="1">
    <source>
        <dbReference type="EMBL" id="CAB4041838.1"/>
    </source>
</evidence>